<dbReference type="OrthoDB" id="9955966at2"/>
<sequence>MQFGGGWPKTVKIQLDLKIRVDSWLLERQSVGIQNSGTLCAYYPESGMFILISGIFCTYFSMNGPEREDFLATRENNDINCLYFPQMDGNRRNNAIFYSCVFRWSIPGSLGLQVFL</sequence>
<evidence type="ECO:0000313" key="1">
    <source>
        <dbReference type="EMBL" id="MUG21731.1"/>
    </source>
</evidence>
<dbReference type="RefSeq" id="WP_124332740.1">
    <property type="nucleotide sequence ID" value="NZ_BGML01000006.1"/>
</dbReference>
<reference evidence="1 2" key="1">
    <citation type="submission" date="2019-11" db="EMBL/GenBank/DDBJ databases">
        <title>Draft genome sequences of five Paenibacillus species of dairy origin.</title>
        <authorList>
            <person name="Olajide A.M."/>
            <person name="Chen S."/>
            <person name="Lapointe G."/>
        </authorList>
    </citation>
    <scope>NUCLEOTIDE SEQUENCE [LARGE SCALE GENOMIC DNA]</scope>
    <source>
        <strain evidence="1 2">3CT49</strain>
    </source>
</reference>
<proteinExistence type="predicted"/>
<accession>A0A6N8ETC8</accession>
<dbReference type="Proteomes" id="UP000442469">
    <property type="component" value="Unassembled WGS sequence"/>
</dbReference>
<dbReference type="AlphaFoldDB" id="A0A6N8ETC8"/>
<name>A0A6N8ETC8_PAEMA</name>
<dbReference type="EMBL" id="WNZZ01000002">
    <property type="protein sequence ID" value="MUG21731.1"/>
    <property type="molecule type" value="Genomic_DNA"/>
</dbReference>
<protein>
    <submittedName>
        <fullName evidence="1">Uncharacterized protein</fullName>
    </submittedName>
</protein>
<gene>
    <name evidence="1" type="ORF">GNQ08_04715</name>
</gene>
<organism evidence="1 2">
    <name type="scientific">Paenibacillus macerans</name>
    <name type="common">Bacillus macerans</name>
    <dbReference type="NCBI Taxonomy" id="44252"/>
    <lineage>
        <taxon>Bacteria</taxon>
        <taxon>Bacillati</taxon>
        <taxon>Bacillota</taxon>
        <taxon>Bacilli</taxon>
        <taxon>Bacillales</taxon>
        <taxon>Paenibacillaceae</taxon>
        <taxon>Paenibacillus</taxon>
    </lineage>
</organism>
<comment type="caution">
    <text evidence="1">The sequence shown here is derived from an EMBL/GenBank/DDBJ whole genome shotgun (WGS) entry which is preliminary data.</text>
</comment>
<evidence type="ECO:0000313" key="2">
    <source>
        <dbReference type="Proteomes" id="UP000442469"/>
    </source>
</evidence>
<dbReference type="GeneID" id="77012354"/>